<evidence type="ECO:0000313" key="2">
    <source>
        <dbReference type="Proteomes" id="UP000187338"/>
    </source>
</evidence>
<dbReference type="STRING" id="661089.ciss_10750"/>
<gene>
    <name evidence="1" type="ORF">ciss_10750</name>
</gene>
<dbReference type="OrthoDB" id="1706542at2"/>
<evidence type="ECO:0008006" key="3">
    <source>
        <dbReference type="Google" id="ProtNLM"/>
    </source>
</evidence>
<dbReference type="Proteomes" id="UP000187338">
    <property type="component" value="Unassembled WGS sequence"/>
</dbReference>
<sequence length="67" mass="7313">MQLSQKELIYLQELAKLEGLQAARASFYAQNASDPSLKSLFSQISSNCSQHASSINNLLSQAGITMH</sequence>
<name>A0A1L8D1U7_9THEO</name>
<accession>A0A1L8D1U7</accession>
<proteinExistence type="predicted"/>
<dbReference type="EMBL" id="BDJL01000033">
    <property type="protein sequence ID" value="GAV25142.1"/>
    <property type="molecule type" value="Genomic_DNA"/>
</dbReference>
<organism evidence="1 2">
    <name type="scientific">Carboxydothermus islandicus</name>
    <dbReference type="NCBI Taxonomy" id="661089"/>
    <lineage>
        <taxon>Bacteria</taxon>
        <taxon>Bacillati</taxon>
        <taxon>Bacillota</taxon>
        <taxon>Clostridia</taxon>
        <taxon>Thermoanaerobacterales</taxon>
        <taxon>Thermoanaerobacteraceae</taxon>
        <taxon>Carboxydothermus</taxon>
    </lineage>
</organism>
<dbReference type="AlphaFoldDB" id="A0A1L8D1U7"/>
<evidence type="ECO:0000313" key="1">
    <source>
        <dbReference type="EMBL" id="GAV25142.1"/>
    </source>
</evidence>
<dbReference type="RefSeq" id="WP_075865310.1">
    <property type="nucleotide sequence ID" value="NZ_BDJL01000033.1"/>
</dbReference>
<keyword evidence="2" id="KW-1185">Reference proteome</keyword>
<comment type="caution">
    <text evidence="1">The sequence shown here is derived from an EMBL/GenBank/DDBJ whole genome shotgun (WGS) entry which is preliminary data.</text>
</comment>
<protein>
    <recommendedName>
        <fullName evidence="3">Spore coat protein</fullName>
    </recommendedName>
</protein>
<reference evidence="2" key="1">
    <citation type="submission" date="2016-12" db="EMBL/GenBank/DDBJ databases">
        <title>Draft Genome Sequences od Carboxydothermus pertinax and islandicus, Hydrogenogenic Carboxydotrophic Bacteria.</title>
        <authorList>
            <person name="Fukuyama Y."/>
            <person name="Ohmae K."/>
            <person name="Yoneda Y."/>
            <person name="Yoshida T."/>
            <person name="Sako Y."/>
        </authorList>
    </citation>
    <scope>NUCLEOTIDE SEQUENCE [LARGE SCALE GENOMIC DNA]</scope>
    <source>
        <strain evidence="2">SET</strain>
    </source>
</reference>